<keyword evidence="7 8" id="KW-0472">Membrane</keyword>
<dbReference type="InterPro" id="IPR047817">
    <property type="entry name" value="ABC2_TM_bact-type"/>
</dbReference>
<evidence type="ECO:0000256" key="3">
    <source>
        <dbReference type="ARBA" id="ARBA00022448"/>
    </source>
</evidence>
<reference evidence="10" key="1">
    <citation type="journal article" date="2020" name="mSystems">
        <title>Genome- and Community-Level Interaction Insights into Carbon Utilization and Element Cycling Functions of Hydrothermarchaeota in Hydrothermal Sediment.</title>
        <authorList>
            <person name="Zhou Z."/>
            <person name="Liu Y."/>
            <person name="Xu W."/>
            <person name="Pan J."/>
            <person name="Luo Z.H."/>
            <person name="Li M."/>
        </authorList>
    </citation>
    <scope>NUCLEOTIDE SEQUENCE [LARGE SCALE GENOMIC DNA]</scope>
    <source>
        <strain evidence="10">SpSt-1056</strain>
    </source>
</reference>
<proteinExistence type="inferred from homology"/>
<feature type="transmembrane region" description="Helical" evidence="8">
    <location>
        <begin position="327"/>
        <end position="346"/>
    </location>
</feature>
<feature type="transmembrane region" description="Helical" evidence="8">
    <location>
        <begin position="291"/>
        <end position="315"/>
    </location>
</feature>
<accession>A0A7C5LFE3</accession>
<feature type="transmembrane region" description="Helical" evidence="8">
    <location>
        <begin position="245"/>
        <end position="271"/>
    </location>
</feature>
<evidence type="ECO:0000256" key="2">
    <source>
        <dbReference type="ARBA" id="ARBA00007783"/>
    </source>
</evidence>
<dbReference type="PROSITE" id="PS51012">
    <property type="entry name" value="ABC_TM2"/>
    <property type="match status" value="1"/>
</dbReference>
<dbReference type="EMBL" id="DRWN01000026">
    <property type="protein sequence ID" value="HHK68203.1"/>
    <property type="molecule type" value="Genomic_DNA"/>
</dbReference>
<protein>
    <submittedName>
        <fullName evidence="10">ABC transporter permease</fullName>
    </submittedName>
</protein>
<sequence length="421" mass="45679">MSIATLVRKELRELLMEKTIIIGVVLMPLVILPLIGGTIAMASRSATTSTADIPILLVDNEGGKYSKVLSEAFRAAGFSPITVTNTSESVASLMESYRVAATVYVEKGFSQNLTDGKRASVKMFTTVSSISIAELQKISSIRSRIYLAMEMLGERLAAETGIHFSFYKQPVELKSGLLYKGRQVSLEEAGTVFQLYMATMVFVPLVLVVMVATSGTVAATSIGLEKEAKTLEMLLTLPISRTSILTAKLVASMTVALMGTASMVFGFVIYLTNLPMVELTSTELTMPLSGFTLLLLGLVMFVALVMTLCIGILAGVLAGDVRGGQQLAGLLQMPLLLLPFLILQFADINGLPPTLSAALMLSPFTHMFLAIKSIYEEAYLMSVLHLVVMTAFLMVILVVASWFFKGERLLTMRVTLRRRRG</sequence>
<gene>
    <name evidence="10" type="ORF">ENM11_03480</name>
</gene>
<keyword evidence="3" id="KW-0813">Transport</keyword>
<dbReference type="InterPro" id="IPR051449">
    <property type="entry name" value="ABC-2_transporter_component"/>
</dbReference>
<evidence type="ECO:0000259" key="9">
    <source>
        <dbReference type="PROSITE" id="PS51012"/>
    </source>
</evidence>
<evidence type="ECO:0000256" key="6">
    <source>
        <dbReference type="ARBA" id="ARBA00022989"/>
    </source>
</evidence>
<evidence type="ECO:0000256" key="7">
    <source>
        <dbReference type="ARBA" id="ARBA00023136"/>
    </source>
</evidence>
<comment type="similarity">
    <text evidence="2">Belongs to the ABC-2 integral membrane protein family.</text>
</comment>
<dbReference type="PANTHER" id="PTHR30294:SF29">
    <property type="entry name" value="MULTIDRUG ABC TRANSPORTER PERMEASE YBHS-RELATED"/>
    <property type="match status" value="1"/>
</dbReference>
<evidence type="ECO:0000256" key="8">
    <source>
        <dbReference type="SAM" id="Phobius"/>
    </source>
</evidence>
<comment type="caution">
    <text evidence="10">The sequence shown here is derived from an EMBL/GenBank/DDBJ whole genome shotgun (WGS) entry which is preliminary data.</text>
</comment>
<keyword evidence="5 8" id="KW-0812">Transmembrane</keyword>
<evidence type="ECO:0000256" key="4">
    <source>
        <dbReference type="ARBA" id="ARBA00022475"/>
    </source>
</evidence>
<dbReference type="InterPro" id="IPR013525">
    <property type="entry name" value="ABC2_TM"/>
</dbReference>
<organism evidence="10">
    <name type="scientific">Caldiarchaeum subterraneum</name>
    <dbReference type="NCBI Taxonomy" id="311458"/>
    <lineage>
        <taxon>Archaea</taxon>
        <taxon>Nitrososphaerota</taxon>
        <taxon>Candidatus Caldarchaeales</taxon>
        <taxon>Candidatus Caldarchaeaceae</taxon>
        <taxon>Candidatus Caldarchaeum</taxon>
    </lineage>
</organism>
<evidence type="ECO:0000313" key="10">
    <source>
        <dbReference type="EMBL" id="HHK68203.1"/>
    </source>
</evidence>
<dbReference type="GO" id="GO:0005886">
    <property type="term" value="C:plasma membrane"/>
    <property type="evidence" value="ECO:0007669"/>
    <property type="project" value="UniProtKB-SubCell"/>
</dbReference>
<dbReference type="Gene3D" id="3.40.1710.10">
    <property type="entry name" value="abc type-2 transporter like domain"/>
    <property type="match status" value="1"/>
</dbReference>
<dbReference type="GO" id="GO:0140359">
    <property type="term" value="F:ABC-type transporter activity"/>
    <property type="evidence" value="ECO:0007669"/>
    <property type="project" value="InterPro"/>
</dbReference>
<comment type="subcellular location">
    <subcellularLocation>
        <location evidence="1">Cell membrane</location>
        <topology evidence="1">Multi-pass membrane protein</topology>
    </subcellularLocation>
</comment>
<dbReference type="Pfam" id="PF12698">
    <property type="entry name" value="ABC2_membrane_3"/>
    <property type="match status" value="1"/>
</dbReference>
<keyword evidence="6 8" id="KW-1133">Transmembrane helix</keyword>
<evidence type="ECO:0000256" key="1">
    <source>
        <dbReference type="ARBA" id="ARBA00004651"/>
    </source>
</evidence>
<feature type="transmembrane region" description="Helical" evidence="8">
    <location>
        <begin position="20"/>
        <end position="42"/>
    </location>
</feature>
<feature type="transmembrane region" description="Helical" evidence="8">
    <location>
        <begin position="383"/>
        <end position="404"/>
    </location>
</feature>
<keyword evidence="4" id="KW-1003">Cell membrane</keyword>
<feature type="transmembrane region" description="Helical" evidence="8">
    <location>
        <begin position="195"/>
        <end position="224"/>
    </location>
</feature>
<evidence type="ECO:0000256" key="5">
    <source>
        <dbReference type="ARBA" id="ARBA00022692"/>
    </source>
</evidence>
<feature type="domain" description="ABC transmembrane type-2" evidence="9">
    <location>
        <begin position="160"/>
        <end position="407"/>
    </location>
</feature>
<dbReference type="PANTHER" id="PTHR30294">
    <property type="entry name" value="MEMBRANE COMPONENT OF ABC TRANSPORTER YHHJ-RELATED"/>
    <property type="match status" value="1"/>
</dbReference>
<dbReference type="AlphaFoldDB" id="A0A7C5LFE3"/>
<name>A0A7C5LFE3_CALS0</name>